<evidence type="ECO:0000313" key="2">
    <source>
        <dbReference type="EMBL" id="MFL9879683.1"/>
    </source>
</evidence>
<dbReference type="InterPro" id="IPR050228">
    <property type="entry name" value="Carboxylesterase_BioH"/>
</dbReference>
<dbReference type="EMBL" id="JAQQFR010000009">
    <property type="protein sequence ID" value="MFL9879683.1"/>
    <property type="molecule type" value="Genomic_DNA"/>
</dbReference>
<keyword evidence="3" id="KW-1185">Reference proteome</keyword>
<dbReference type="InterPro" id="IPR000073">
    <property type="entry name" value="AB_hydrolase_1"/>
</dbReference>
<dbReference type="PANTHER" id="PTHR43194:SF5">
    <property type="entry name" value="PIMELOYL-[ACYL-CARRIER PROTEIN] METHYL ESTER ESTERASE"/>
    <property type="match status" value="1"/>
</dbReference>
<dbReference type="RefSeq" id="WP_408168780.1">
    <property type="nucleotide sequence ID" value="NZ_JAQQFR010000009.1"/>
</dbReference>
<dbReference type="GO" id="GO:0016787">
    <property type="term" value="F:hydrolase activity"/>
    <property type="evidence" value="ECO:0007669"/>
    <property type="project" value="UniProtKB-KW"/>
</dbReference>
<dbReference type="PANTHER" id="PTHR43194">
    <property type="entry name" value="HYDROLASE ALPHA/BETA FOLD FAMILY"/>
    <property type="match status" value="1"/>
</dbReference>
<name>A0ABW8Z9W6_9BURK</name>
<accession>A0ABW8Z9W6</accession>
<feature type="domain" description="AB hydrolase-1" evidence="1">
    <location>
        <begin position="15"/>
        <end position="240"/>
    </location>
</feature>
<evidence type="ECO:0000259" key="1">
    <source>
        <dbReference type="Pfam" id="PF12697"/>
    </source>
</evidence>
<dbReference type="Pfam" id="PF12697">
    <property type="entry name" value="Abhydrolase_6"/>
    <property type="match status" value="1"/>
</dbReference>
<protein>
    <submittedName>
        <fullName evidence="2">Alpha/beta hydrolase</fullName>
    </submittedName>
</protein>
<dbReference type="InterPro" id="IPR029058">
    <property type="entry name" value="AB_hydrolase_fold"/>
</dbReference>
<evidence type="ECO:0000313" key="3">
    <source>
        <dbReference type="Proteomes" id="UP001629214"/>
    </source>
</evidence>
<gene>
    <name evidence="2" type="ORF">PQR63_14885</name>
</gene>
<sequence>MTPWILLRGLMRETRHWGEFPQNLSGYFPGAEIVMLDLPGNGSLYRERSPSYVQEMTEACRRQLAARGIAPPFNLLALSLGAMVACDWSTRYPDEIDKAVLINTSLRPFSPFYQRLRPRNYPALLKLALGNPDAATRERTILRLTSNRHSPASLLSEWMRFLREHPVARENALRQLLAAMRYNAPQQAPRVSLLILCGGADKLVNPRCSAALSRAWQAPLHVHGTAGHDLPLDEPVWVAQQIHAWATPAMSKA</sequence>
<dbReference type="SUPFAM" id="SSF53474">
    <property type="entry name" value="alpha/beta-Hydrolases"/>
    <property type="match status" value="1"/>
</dbReference>
<proteinExistence type="predicted"/>
<reference evidence="2 3" key="1">
    <citation type="journal article" date="2024" name="Chem. Sci.">
        <title>Discovery of megapolipeptins by genome mining of a Burkholderiales bacteria collection.</title>
        <authorList>
            <person name="Paulo B.S."/>
            <person name="Recchia M.J.J."/>
            <person name="Lee S."/>
            <person name="Fergusson C.H."/>
            <person name="Romanowski S.B."/>
            <person name="Hernandez A."/>
            <person name="Krull N."/>
            <person name="Liu D.Y."/>
            <person name="Cavanagh H."/>
            <person name="Bos A."/>
            <person name="Gray C.A."/>
            <person name="Murphy B.T."/>
            <person name="Linington R.G."/>
            <person name="Eustaquio A.S."/>
        </authorList>
    </citation>
    <scope>NUCLEOTIDE SEQUENCE [LARGE SCALE GENOMIC DNA]</scope>
    <source>
        <strain evidence="2 3">RL21-008-BIB-B</strain>
    </source>
</reference>
<organism evidence="2 3">
    <name type="scientific">Herbaspirillum rhizosphaerae</name>
    <dbReference type="NCBI Taxonomy" id="346179"/>
    <lineage>
        <taxon>Bacteria</taxon>
        <taxon>Pseudomonadati</taxon>
        <taxon>Pseudomonadota</taxon>
        <taxon>Betaproteobacteria</taxon>
        <taxon>Burkholderiales</taxon>
        <taxon>Oxalobacteraceae</taxon>
        <taxon>Herbaspirillum</taxon>
    </lineage>
</organism>
<dbReference type="Gene3D" id="3.40.50.1820">
    <property type="entry name" value="alpha/beta hydrolase"/>
    <property type="match status" value="1"/>
</dbReference>
<comment type="caution">
    <text evidence="2">The sequence shown here is derived from an EMBL/GenBank/DDBJ whole genome shotgun (WGS) entry which is preliminary data.</text>
</comment>
<dbReference type="Proteomes" id="UP001629214">
    <property type="component" value="Unassembled WGS sequence"/>
</dbReference>
<keyword evidence="2" id="KW-0378">Hydrolase</keyword>